<gene>
    <name evidence="1" type="ORF">BUALT_Bualt07G0118600</name>
</gene>
<dbReference type="EMBL" id="WHWC01000007">
    <property type="protein sequence ID" value="KAG8379719.1"/>
    <property type="molecule type" value="Genomic_DNA"/>
</dbReference>
<protein>
    <submittedName>
        <fullName evidence="1">Uncharacterized protein</fullName>
    </submittedName>
</protein>
<evidence type="ECO:0000313" key="2">
    <source>
        <dbReference type="Proteomes" id="UP000826271"/>
    </source>
</evidence>
<comment type="caution">
    <text evidence="1">The sequence shown here is derived from an EMBL/GenBank/DDBJ whole genome shotgun (WGS) entry which is preliminary data.</text>
</comment>
<accession>A0AAV6XBC2</accession>
<name>A0AAV6XBC2_9LAMI</name>
<dbReference type="AlphaFoldDB" id="A0AAV6XBC2"/>
<organism evidence="1 2">
    <name type="scientific">Buddleja alternifolia</name>
    <dbReference type="NCBI Taxonomy" id="168488"/>
    <lineage>
        <taxon>Eukaryota</taxon>
        <taxon>Viridiplantae</taxon>
        <taxon>Streptophyta</taxon>
        <taxon>Embryophyta</taxon>
        <taxon>Tracheophyta</taxon>
        <taxon>Spermatophyta</taxon>
        <taxon>Magnoliopsida</taxon>
        <taxon>eudicotyledons</taxon>
        <taxon>Gunneridae</taxon>
        <taxon>Pentapetalae</taxon>
        <taxon>asterids</taxon>
        <taxon>lamiids</taxon>
        <taxon>Lamiales</taxon>
        <taxon>Scrophulariaceae</taxon>
        <taxon>Buddlejeae</taxon>
        <taxon>Buddleja</taxon>
    </lineage>
</organism>
<reference evidence="1" key="1">
    <citation type="submission" date="2019-10" db="EMBL/GenBank/DDBJ databases">
        <authorList>
            <person name="Zhang R."/>
            <person name="Pan Y."/>
            <person name="Wang J."/>
            <person name="Ma R."/>
            <person name="Yu S."/>
        </authorList>
    </citation>
    <scope>NUCLEOTIDE SEQUENCE</scope>
    <source>
        <strain evidence="1">LA-IB0</strain>
        <tissue evidence="1">Leaf</tissue>
    </source>
</reference>
<dbReference type="Proteomes" id="UP000826271">
    <property type="component" value="Unassembled WGS sequence"/>
</dbReference>
<keyword evidence="2" id="KW-1185">Reference proteome</keyword>
<proteinExistence type="predicted"/>
<evidence type="ECO:0000313" key="1">
    <source>
        <dbReference type="EMBL" id="KAG8379719.1"/>
    </source>
</evidence>
<sequence>MRLYGISIFDFLCEYAGVQMKRSQEKNHTNSQTKSSRNWAWSSHPLSSVCMIQSKAFKKKATFQAQPRMTSPFISSLSPSNNKAINMGGLHIA</sequence>